<keyword evidence="2" id="KW-1185">Reference proteome</keyword>
<dbReference type="InterPro" id="IPR053745">
    <property type="entry name" value="Viral_Tail_Comp_sf"/>
</dbReference>
<dbReference type="Proteomes" id="UP001162836">
    <property type="component" value="Unassembled WGS sequence"/>
</dbReference>
<gene>
    <name evidence="1" type="ORF">LRS37_12815</name>
</gene>
<dbReference type="Pfam" id="PF11367">
    <property type="entry name" value="Tail_completion_gp17"/>
    <property type="match status" value="1"/>
</dbReference>
<dbReference type="InterPro" id="IPR021508">
    <property type="entry name" value="Gp17-like"/>
</dbReference>
<evidence type="ECO:0000313" key="2">
    <source>
        <dbReference type="Proteomes" id="UP001162836"/>
    </source>
</evidence>
<sequence length="126" mass="14200">MAIASLELQKTVFALLSENYPVYEVVPPNTPMPYITIGEEILTTSNTKTHMRTVHNITIHTWSKGKSSATSKIMNDYVVQTLLKGFLVNGFYLDKITLEMLTTFKEEATDGTIFHGVLQFEIILTN</sequence>
<reference evidence="1 2" key="1">
    <citation type="journal article" date="2023" name="Antonie Van Leeuwenhoek">
        <title>Unveiling the genomic potential of a novel thermostable glycoside hydrolases producing Neobacillus sedimentimangrovi UE25.</title>
        <authorList>
            <person name="Ejaz U."/>
            <person name="Saleem F."/>
            <person name="Rashid R."/>
            <person name="Hasan K.A."/>
            <person name="Syed M.N."/>
            <person name="Sohail M."/>
        </authorList>
    </citation>
    <scope>NUCLEOTIDE SEQUENCE [LARGE SCALE GENOMIC DNA]</scope>
    <source>
        <strain evidence="1 2">UE25</strain>
    </source>
</reference>
<evidence type="ECO:0000313" key="1">
    <source>
        <dbReference type="EMBL" id="MCD4839731.1"/>
    </source>
</evidence>
<dbReference type="Gene3D" id="3.30.2000.30">
    <property type="match status" value="1"/>
</dbReference>
<dbReference type="EMBL" id="JAJODE010000039">
    <property type="protein sequence ID" value="MCD4839731.1"/>
    <property type="molecule type" value="Genomic_DNA"/>
</dbReference>
<accession>A0ABS8QLN6</accession>
<proteinExistence type="predicted"/>
<dbReference type="RefSeq" id="WP_231315079.1">
    <property type="nucleotide sequence ID" value="NZ_JAJODE010000039.1"/>
</dbReference>
<name>A0ABS8QLN6_9BACI</name>
<protein>
    <submittedName>
        <fullName evidence="1">DUF3168 domain-containing protein</fullName>
    </submittedName>
</protein>
<comment type="caution">
    <text evidence="1">The sequence shown here is derived from an EMBL/GenBank/DDBJ whole genome shotgun (WGS) entry which is preliminary data.</text>
</comment>
<organism evidence="1 2">
    <name type="scientific">Neobacillus sedimentimangrovi</name>
    <dbReference type="NCBI Taxonomy" id="2699460"/>
    <lineage>
        <taxon>Bacteria</taxon>
        <taxon>Bacillati</taxon>
        <taxon>Bacillota</taxon>
        <taxon>Bacilli</taxon>
        <taxon>Bacillales</taxon>
        <taxon>Bacillaceae</taxon>
        <taxon>Neobacillus</taxon>
    </lineage>
</organism>